<keyword evidence="2" id="KW-0328">Glycosyltransferase</keyword>
<gene>
    <name evidence="4" type="ordered locus">AXX17_At2g11970</name>
</gene>
<dbReference type="SUPFAM" id="SSF53756">
    <property type="entry name" value="UDP-Glycosyltransferase/glycogen phosphorylase"/>
    <property type="match status" value="1"/>
</dbReference>
<dbReference type="AlphaFoldDB" id="A0A178VW58"/>
<sequence>MGDIVSLSHESFKGFLSHCGWNSAQESICVRVPLLAWWMMADQPLNAKMVVEEIQVGVRVETQNGNVQGFMIRDEPSRKISRTTRMFYFIFISKSEKIVTLN</sequence>
<organism evidence="4 5">
    <name type="scientific">Arabidopsis thaliana</name>
    <name type="common">Mouse-ear cress</name>
    <dbReference type="NCBI Taxonomy" id="3702"/>
    <lineage>
        <taxon>Eukaryota</taxon>
        <taxon>Viridiplantae</taxon>
        <taxon>Streptophyta</taxon>
        <taxon>Embryophyta</taxon>
        <taxon>Tracheophyta</taxon>
        <taxon>Spermatophyta</taxon>
        <taxon>Magnoliopsida</taxon>
        <taxon>eudicotyledons</taxon>
        <taxon>Gunneridae</taxon>
        <taxon>Pentapetalae</taxon>
        <taxon>rosids</taxon>
        <taxon>malvids</taxon>
        <taxon>Brassicales</taxon>
        <taxon>Brassicaceae</taxon>
        <taxon>Camelineae</taxon>
        <taxon>Arabidopsis</taxon>
    </lineage>
</organism>
<dbReference type="PANTHER" id="PTHR48047:SF214">
    <property type="entry name" value="UDP-GLYCOSYLTRANSFERASE 90A1"/>
    <property type="match status" value="1"/>
</dbReference>
<dbReference type="Pfam" id="PF00201">
    <property type="entry name" value="UDPGT"/>
    <property type="match status" value="1"/>
</dbReference>
<dbReference type="GO" id="GO:0008194">
    <property type="term" value="F:UDP-glycosyltransferase activity"/>
    <property type="evidence" value="ECO:0007669"/>
    <property type="project" value="InterPro"/>
</dbReference>
<evidence type="ECO:0000256" key="3">
    <source>
        <dbReference type="ARBA" id="ARBA00022679"/>
    </source>
</evidence>
<dbReference type="PANTHER" id="PTHR48047">
    <property type="entry name" value="GLYCOSYLTRANSFERASE"/>
    <property type="match status" value="1"/>
</dbReference>
<dbReference type="InterPro" id="IPR002213">
    <property type="entry name" value="UDP_glucos_trans"/>
</dbReference>
<evidence type="ECO:0000256" key="2">
    <source>
        <dbReference type="ARBA" id="ARBA00022676"/>
    </source>
</evidence>
<comment type="caution">
    <text evidence="4">The sequence shown here is derived from an EMBL/GenBank/DDBJ whole genome shotgun (WGS) entry which is preliminary data.</text>
</comment>
<evidence type="ECO:0000256" key="1">
    <source>
        <dbReference type="ARBA" id="ARBA00009995"/>
    </source>
</evidence>
<evidence type="ECO:0000313" key="4">
    <source>
        <dbReference type="EMBL" id="OAP09631.1"/>
    </source>
</evidence>
<comment type="similarity">
    <text evidence="1">Belongs to the UDP-glycosyltransferase family.</text>
</comment>
<keyword evidence="3" id="KW-0808">Transferase</keyword>
<dbReference type="Proteomes" id="UP000078284">
    <property type="component" value="Chromosome 2"/>
</dbReference>
<name>A0A178VW58_ARATH</name>
<dbReference type="Gene3D" id="3.40.50.2000">
    <property type="entry name" value="Glycogen Phosphorylase B"/>
    <property type="match status" value="1"/>
</dbReference>
<reference evidence="5" key="1">
    <citation type="journal article" date="2016" name="Proc. Natl. Acad. Sci. U.S.A.">
        <title>Chromosome-level assembly of Arabidopsis thaliana Ler reveals the extent of translocation and inversion polymorphisms.</title>
        <authorList>
            <person name="Zapata L."/>
            <person name="Ding J."/>
            <person name="Willing E.M."/>
            <person name="Hartwig B."/>
            <person name="Bezdan D."/>
            <person name="Jiao W.B."/>
            <person name="Patel V."/>
            <person name="Velikkakam James G."/>
            <person name="Koornneef M."/>
            <person name="Ossowski S."/>
            <person name="Schneeberger K."/>
        </authorList>
    </citation>
    <scope>NUCLEOTIDE SEQUENCE [LARGE SCALE GENOMIC DNA]</scope>
    <source>
        <strain evidence="5">cv. Landsberg erecta</strain>
    </source>
</reference>
<evidence type="ECO:0000313" key="5">
    <source>
        <dbReference type="Proteomes" id="UP000078284"/>
    </source>
</evidence>
<protein>
    <submittedName>
        <fullName evidence="4">Uncharacterized protein</fullName>
    </submittedName>
</protein>
<dbReference type="EMBL" id="LUHQ01000002">
    <property type="protein sequence ID" value="OAP09631.1"/>
    <property type="molecule type" value="Genomic_DNA"/>
</dbReference>
<proteinExistence type="inferred from homology"/>
<accession>A0A178VW58</accession>